<organism evidence="1 2">
    <name type="scientific">Aspergillus fijiensis CBS 313.89</name>
    <dbReference type="NCBI Taxonomy" id="1448319"/>
    <lineage>
        <taxon>Eukaryota</taxon>
        <taxon>Fungi</taxon>
        <taxon>Dikarya</taxon>
        <taxon>Ascomycota</taxon>
        <taxon>Pezizomycotina</taxon>
        <taxon>Eurotiomycetes</taxon>
        <taxon>Eurotiomycetidae</taxon>
        <taxon>Eurotiales</taxon>
        <taxon>Aspergillaceae</taxon>
        <taxon>Aspergillus</taxon>
    </lineage>
</organism>
<dbReference type="PANTHER" id="PTHR34714:SF2">
    <property type="entry name" value="EGF-LIKE DOMAIN-CONTAINING PROTEIN"/>
    <property type="match status" value="1"/>
</dbReference>
<keyword evidence="2" id="KW-1185">Reference proteome</keyword>
<evidence type="ECO:0000313" key="1">
    <source>
        <dbReference type="EMBL" id="RAK79044.1"/>
    </source>
</evidence>
<dbReference type="VEuPathDB" id="FungiDB:BO72DRAFT_494401"/>
<accession>A0A8G1RTN4</accession>
<dbReference type="PANTHER" id="PTHR34714">
    <property type="entry name" value="EGF-LIKE DOMAIN-CONTAINING PROTEIN"/>
    <property type="match status" value="1"/>
</dbReference>
<dbReference type="RefSeq" id="XP_040803054.1">
    <property type="nucleotide sequence ID" value="XM_040948465.1"/>
</dbReference>
<dbReference type="EMBL" id="KZ824634">
    <property type="protein sequence ID" value="RAK79044.1"/>
    <property type="molecule type" value="Genomic_DNA"/>
</dbReference>
<protein>
    <submittedName>
        <fullName evidence="1">Uncharacterized protein</fullName>
    </submittedName>
</protein>
<dbReference type="GeneID" id="63865798"/>
<reference evidence="1 2" key="1">
    <citation type="submission" date="2018-02" db="EMBL/GenBank/DDBJ databases">
        <title>The genomes of Aspergillus section Nigri reveals drivers in fungal speciation.</title>
        <authorList>
            <consortium name="DOE Joint Genome Institute"/>
            <person name="Vesth T.C."/>
            <person name="Nybo J."/>
            <person name="Theobald S."/>
            <person name="Brandl J."/>
            <person name="Frisvad J.C."/>
            <person name="Nielsen K.F."/>
            <person name="Lyhne E.K."/>
            <person name="Kogle M.E."/>
            <person name="Kuo A."/>
            <person name="Riley R."/>
            <person name="Clum A."/>
            <person name="Nolan M."/>
            <person name="Lipzen A."/>
            <person name="Salamov A."/>
            <person name="Henrissat B."/>
            <person name="Wiebenga A."/>
            <person name="De vries R.P."/>
            <person name="Grigoriev I.V."/>
            <person name="Mortensen U.H."/>
            <person name="Andersen M.R."/>
            <person name="Baker S.E."/>
        </authorList>
    </citation>
    <scope>NUCLEOTIDE SEQUENCE [LARGE SCALE GENOMIC DNA]</scope>
    <source>
        <strain evidence="1 2">CBS 313.89</strain>
    </source>
</reference>
<gene>
    <name evidence="1" type="ORF">BO72DRAFT_494401</name>
</gene>
<proteinExistence type="predicted"/>
<dbReference type="OrthoDB" id="3509531at2759"/>
<evidence type="ECO:0000313" key="2">
    <source>
        <dbReference type="Proteomes" id="UP000249789"/>
    </source>
</evidence>
<name>A0A8G1RTN4_9EURO</name>
<dbReference type="Proteomes" id="UP000249789">
    <property type="component" value="Unassembled WGS sequence"/>
</dbReference>
<dbReference type="AlphaFoldDB" id="A0A8G1RTN4"/>
<sequence length="735" mass="79896">MEAGRNIYLDGTEILEQLPSDCTIYTDVLALSKAGVTISAGKNTALEIYARVITAEAPVTLDMCLKGTQGTGIVICAAVVDQPISVSVDGGQLTPLALGADSGYQATEISFEDGIPSVSYLDDLDESDTTDVYQAFLDTQLRVALALFWAQPAIAISICAYVAQLTCTGTEHSLFNAQAVSLGQQLAGHTLAGPDANYAPTLPFQTYHDTMVDQLSAAKNFEEQYQRFQDKESAVEDQKQAWGTMLQNAQDQRADACNTTTECAKHVDDDNGELSDKQKAFEEGLQAWKNAQVLKAVFGILTSLFEFAFGIASVCLAANPAQDVKEVEDSIDVVEETEEGAKEALEKVSPRIESLVDSAKQLSKLPDGDVVDIPGSADISGSDGTDADSSLIQSLAAWDDWQLECDQQMEWAADDQKIGGASEYRLALRKHAVHGRALAQAQVEAIKQGQQYDLLDAYNGEEEVYAAAAAKFYDRWLQLRTSLAIQMQYMTDAYRFYALKESNVVVDSQGLVADFQEALAELQGAMQEVDEEYANGFQGDDLFPLSFSFADELASDFGQTLIAGLTSSEQGNSGTFTLVVTPGADLHEGVDNFAYPFVGSSHYRLDGMEVILANVKPVPEAVHHGSAVVSLKIETSGTYTDLQGDQVFYFVRLPQKVRYSYEIDADGNFLQARDFVVFTAADHAQPSPFTQWTITVESPQDLDLSACDGLQINWTGHYRAYTSAPVAENSSQRKD</sequence>